<name>A0A140IEB4_9RHOO</name>
<evidence type="ECO:0000313" key="1">
    <source>
        <dbReference type="EMBL" id="AMO36089.1"/>
    </source>
</evidence>
<accession>A0A140IEB4</accession>
<dbReference type="AlphaFoldDB" id="A0A140IEB4"/>
<protein>
    <recommendedName>
        <fullName evidence="3">Phage baseplate protein</fullName>
    </recommendedName>
</protein>
<dbReference type="Pfam" id="PF12322">
    <property type="entry name" value="T4_baseplate"/>
    <property type="match status" value="1"/>
</dbReference>
<dbReference type="KEGG" id="thu:AC731_003520"/>
<organism evidence="1 2">
    <name type="scientific">Thauera humireducens</name>
    <dbReference type="NCBI Taxonomy" id="1134435"/>
    <lineage>
        <taxon>Bacteria</taxon>
        <taxon>Pseudomonadati</taxon>
        <taxon>Pseudomonadota</taxon>
        <taxon>Betaproteobacteria</taxon>
        <taxon>Rhodocyclales</taxon>
        <taxon>Zoogloeaceae</taxon>
        <taxon>Thauera</taxon>
    </lineage>
</organism>
<reference evidence="2" key="1">
    <citation type="submission" date="2016-03" db="EMBL/GenBank/DDBJ databases">
        <authorList>
            <person name="Ma C."/>
            <person name="Zhou S."/>
            <person name="Yang G."/>
        </authorList>
    </citation>
    <scope>NUCLEOTIDE SEQUENCE [LARGE SCALE GENOMIC DNA]</scope>
    <source>
        <strain evidence="2">SgZ-1</strain>
    </source>
</reference>
<sequence length="235" mass="25221">MPALSAAQLLSVWEHGALRHPLDRALLLFAVAEPGLAPDALADAPLGACNAALMRLRRDCFGAAIPAWTDCPACGERMSFELDLAQLPAMTPVPDVVEVEGHRFRCPGARQLAALADCPDADEAARRLLLSCIADEAQAPADNAMLDQLLVHAEHAIEAADPWADLAVDYQCPACGHAGEAAFDIASYLWEEIEAHAGRLLDEVHLLASSYGWREDEILALGDVRRAAYLARVTP</sequence>
<evidence type="ECO:0000313" key="2">
    <source>
        <dbReference type="Proteomes" id="UP000036902"/>
    </source>
</evidence>
<evidence type="ECO:0008006" key="3">
    <source>
        <dbReference type="Google" id="ProtNLM"/>
    </source>
</evidence>
<dbReference type="EMBL" id="CP014646">
    <property type="protein sequence ID" value="AMO36089.1"/>
    <property type="molecule type" value="Genomic_DNA"/>
</dbReference>
<dbReference type="STRING" id="1134435.AC731_003520"/>
<keyword evidence="2" id="KW-1185">Reference proteome</keyword>
<dbReference type="InterPro" id="IPR024364">
    <property type="entry name" value="Baseplate_phage_T4-like"/>
</dbReference>
<gene>
    <name evidence="1" type="ORF">AC731_003520</name>
</gene>
<proteinExistence type="predicted"/>
<dbReference type="Proteomes" id="UP000036902">
    <property type="component" value="Chromosome"/>
</dbReference>
<dbReference type="RefSeq" id="WP_053085861.1">
    <property type="nucleotide sequence ID" value="NZ_CP014646.1"/>
</dbReference>